<dbReference type="EMBL" id="JANBUO010000007">
    <property type="protein sequence ID" value="KAJ2809225.1"/>
    <property type="molecule type" value="Genomic_DNA"/>
</dbReference>
<organism evidence="2 3">
    <name type="scientific">Coemansia guatemalensis</name>
    <dbReference type="NCBI Taxonomy" id="2761395"/>
    <lineage>
        <taxon>Eukaryota</taxon>
        <taxon>Fungi</taxon>
        <taxon>Fungi incertae sedis</taxon>
        <taxon>Zoopagomycota</taxon>
        <taxon>Kickxellomycotina</taxon>
        <taxon>Kickxellomycetes</taxon>
        <taxon>Kickxellales</taxon>
        <taxon>Kickxellaceae</taxon>
        <taxon>Coemansia</taxon>
    </lineage>
</organism>
<dbReference type="Proteomes" id="UP001140094">
    <property type="component" value="Unassembled WGS sequence"/>
</dbReference>
<name>A0A9W8LX31_9FUNG</name>
<evidence type="ECO:0008006" key="4">
    <source>
        <dbReference type="Google" id="ProtNLM"/>
    </source>
</evidence>
<keyword evidence="3" id="KW-1185">Reference proteome</keyword>
<keyword evidence="1" id="KW-0378">Hydrolase</keyword>
<sequence>MECALAGPSDKEDDAAYQGFGDTILKGIKQITGSEPEYYLGTDIQGKEYIDIKAIVQAAEQANKIVFGLGENSYAKEFGNIGNLTLPAKQLDLVSKIAEAALNKPIVIILV</sequence>
<comment type="caution">
    <text evidence="2">The sequence shown here is derived from an EMBL/GenBank/DDBJ whole genome shotgun (WGS) entry which is preliminary data.</text>
</comment>
<dbReference type="GO" id="GO:0005975">
    <property type="term" value="P:carbohydrate metabolic process"/>
    <property type="evidence" value="ECO:0007669"/>
    <property type="project" value="InterPro"/>
</dbReference>
<evidence type="ECO:0000313" key="2">
    <source>
        <dbReference type="EMBL" id="KAJ2809225.1"/>
    </source>
</evidence>
<protein>
    <recommendedName>
        <fullName evidence="4">Glycoside hydrolase</fullName>
    </recommendedName>
</protein>
<reference evidence="2" key="1">
    <citation type="submission" date="2022-07" db="EMBL/GenBank/DDBJ databases">
        <title>Phylogenomic reconstructions and comparative analyses of Kickxellomycotina fungi.</title>
        <authorList>
            <person name="Reynolds N.K."/>
            <person name="Stajich J.E."/>
            <person name="Barry K."/>
            <person name="Grigoriev I.V."/>
            <person name="Crous P."/>
            <person name="Smith M.E."/>
        </authorList>
    </citation>
    <scope>NUCLEOTIDE SEQUENCE</scope>
    <source>
        <strain evidence="2">NRRL 1565</strain>
    </source>
</reference>
<dbReference type="OrthoDB" id="416222at2759"/>
<evidence type="ECO:0000313" key="3">
    <source>
        <dbReference type="Proteomes" id="UP001140094"/>
    </source>
</evidence>
<dbReference type="GO" id="GO:0004553">
    <property type="term" value="F:hydrolase activity, hydrolyzing O-glycosyl compounds"/>
    <property type="evidence" value="ECO:0007669"/>
    <property type="project" value="InterPro"/>
</dbReference>
<evidence type="ECO:0000256" key="1">
    <source>
        <dbReference type="ARBA" id="ARBA00022801"/>
    </source>
</evidence>
<dbReference type="AlphaFoldDB" id="A0A9W8LX31"/>
<dbReference type="InterPro" id="IPR036881">
    <property type="entry name" value="Glyco_hydro_3_C_sf"/>
</dbReference>
<proteinExistence type="predicted"/>
<accession>A0A9W8LX31</accession>
<dbReference type="SUPFAM" id="SSF52279">
    <property type="entry name" value="Beta-D-glucan exohydrolase, C-terminal domain"/>
    <property type="match status" value="1"/>
</dbReference>
<dbReference type="Gene3D" id="3.40.50.1700">
    <property type="entry name" value="Glycoside hydrolase family 3 C-terminal domain"/>
    <property type="match status" value="1"/>
</dbReference>
<gene>
    <name evidence="2" type="ORF">H4R20_000289</name>
</gene>